<proteinExistence type="predicted"/>
<reference evidence="1" key="2">
    <citation type="submission" date="2023-06" db="EMBL/GenBank/DDBJ databases">
        <authorList>
            <consortium name="Lawrence Berkeley National Laboratory"/>
            <person name="Haridas S."/>
            <person name="Hensen N."/>
            <person name="Bonometti L."/>
            <person name="Westerberg I."/>
            <person name="Brannstrom I.O."/>
            <person name="Guillou S."/>
            <person name="Cros-Aarteil S."/>
            <person name="Calhoun S."/>
            <person name="Kuo A."/>
            <person name="Mondo S."/>
            <person name="Pangilinan J."/>
            <person name="Riley R."/>
            <person name="LaButti K."/>
            <person name="Andreopoulos B."/>
            <person name="Lipzen A."/>
            <person name="Chen C."/>
            <person name="Yanf M."/>
            <person name="Daum C."/>
            <person name="Ng V."/>
            <person name="Clum A."/>
            <person name="Steindorff A."/>
            <person name="Ohm R."/>
            <person name="Martin F."/>
            <person name="Silar P."/>
            <person name="Natvig D."/>
            <person name="Lalanne C."/>
            <person name="Gautier V."/>
            <person name="Ament-velasquez S.L."/>
            <person name="Kruys A."/>
            <person name="Hutchinson M.I."/>
            <person name="Powell A.J."/>
            <person name="Barry K."/>
            <person name="Miller A.N."/>
            <person name="Grigoriev I.V."/>
            <person name="Debuchy R."/>
            <person name="Gladieux P."/>
            <person name="Thoren M.H."/>
            <person name="Johannesson H."/>
        </authorList>
    </citation>
    <scope>NUCLEOTIDE SEQUENCE</scope>
    <source>
        <strain evidence="1">CBS 232.78</strain>
    </source>
</reference>
<dbReference type="InterPro" id="IPR053354">
    <property type="entry name" value="MGDG_epimerase"/>
</dbReference>
<evidence type="ECO:0000313" key="1">
    <source>
        <dbReference type="EMBL" id="KAK3381190.1"/>
    </source>
</evidence>
<evidence type="ECO:0000313" key="2">
    <source>
        <dbReference type="Proteomes" id="UP001285441"/>
    </source>
</evidence>
<keyword evidence="2" id="KW-1185">Reference proteome</keyword>
<dbReference type="PANTHER" id="PTHR43558">
    <property type="entry name" value="REDUCTASE, PUTATIVE (AFU_ORTHOLOGUE AFUA_3G10540)-RELATED"/>
    <property type="match status" value="1"/>
</dbReference>
<comment type="caution">
    <text evidence="1">The sequence shown here is derived from an EMBL/GenBank/DDBJ whole genome shotgun (WGS) entry which is preliminary data.</text>
</comment>
<dbReference type="AlphaFoldDB" id="A0AAE0TVT1"/>
<gene>
    <name evidence="1" type="ORF">B0H63DRAFT_523925</name>
</gene>
<organism evidence="1 2">
    <name type="scientific">Podospora didyma</name>
    <dbReference type="NCBI Taxonomy" id="330526"/>
    <lineage>
        <taxon>Eukaryota</taxon>
        <taxon>Fungi</taxon>
        <taxon>Dikarya</taxon>
        <taxon>Ascomycota</taxon>
        <taxon>Pezizomycotina</taxon>
        <taxon>Sordariomycetes</taxon>
        <taxon>Sordariomycetidae</taxon>
        <taxon>Sordariales</taxon>
        <taxon>Podosporaceae</taxon>
        <taxon>Podospora</taxon>
    </lineage>
</organism>
<sequence>MANHPPNPSPSQFLSYLSSHEKTPTRELLQPYLSYETSLRKAFANGDADIDSLANMVAAYDGHENLFRIRTIDRETAGPEKYLMPLADSKREANGVPAIAASMKDYQKNFRAFTHGVLAGIDWSNVVVAGSAALLPLLSHREGVGPELCNDQTVENSLEVYFQTIASGSDIDIFLYGIESEDAAITRIIELEAAVRRRQRLVPGKGLSLRSKHAITFIAPKGPYRHVQVILRLYRSISEILTGFDVDCACVAFDGERVYTNPRGVAAIATRTNTIDLTRRSPSYENRLRKYRDQGFEVFWDCLERSRIKDDLIGELDSDEWKYLTGLARILDWERRTGDQHDYTVDYFGRRGLRRIDDGGDPALVTNMSGYATHVIPSSAYFTAARIKSYVKKHSTEPFRFGTIRQVMGLAPIKDKKRGEQLGGKVTFMKDNPGRQMIGSFYPLTEDDW</sequence>
<name>A0AAE0TVT1_9PEZI</name>
<dbReference type="Proteomes" id="UP001285441">
    <property type="component" value="Unassembled WGS sequence"/>
</dbReference>
<dbReference type="EMBL" id="JAULSW010000005">
    <property type="protein sequence ID" value="KAK3381190.1"/>
    <property type="molecule type" value="Genomic_DNA"/>
</dbReference>
<accession>A0AAE0TVT1</accession>
<dbReference type="PANTHER" id="PTHR43558:SF6">
    <property type="entry name" value="REDUCTASE, PUTATIVE (AFU_ORTHOLOGUE AFUA_3G10540)-RELATED"/>
    <property type="match status" value="1"/>
</dbReference>
<protein>
    <submittedName>
        <fullName evidence="1">Ankyrin repeat protein</fullName>
    </submittedName>
</protein>
<reference evidence="1" key="1">
    <citation type="journal article" date="2023" name="Mol. Phylogenet. Evol.">
        <title>Genome-scale phylogeny and comparative genomics of the fungal order Sordariales.</title>
        <authorList>
            <person name="Hensen N."/>
            <person name="Bonometti L."/>
            <person name="Westerberg I."/>
            <person name="Brannstrom I.O."/>
            <person name="Guillou S."/>
            <person name="Cros-Aarteil S."/>
            <person name="Calhoun S."/>
            <person name="Haridas S."/>
            <person name="Kuo A."/>
            <person name="Mondo S."/>
            <person name="Pangilinan J."/>
            <person name="Riley R."/>
            <person name="LaButti K."/>
            <person name="Andreopoulos B."/>
            <person name="Lipzen A."/>
            <person name="Chen C."/>
            <person name="Yan M."/>
            <person name="Daum C."/>
            <person name="Ng V."/>
            <person name="Clum A."/>
            <person name="Steindorff A."/>
            <person name="Ohm R.A."/>
            <person name="Martin F."/>
            <person name="Silar P."/>
            <person name="Natvig D.O."/>
            <person name="Lalanne C."/>
            <person name="Gautier V."/>
            <person name="Ament-Velasquez S.L."/>
            <person name="Kruys A."/>
            <person name="Hutchinson M.I."/>
            <person name="Powell A.J."/>
            <person name="Barry K."/>
            <person name="Miller A.N."/>
            <person name="Grigoriev I.V."/>
            <person name="Debuchy R."/>
            <person name="Gladieux P."/>
            <person name="Hiltunen Thoren M."/>
            <person name="Johannesson H."/>
        </authorList>
    </citation>
    <scope>NUCLEOTIDE SEQUENCE</scope>
    <source>
        <strain evidence="1">CBS 232.78</strain>
    </source>
</reference>